<evidence type="ECO:0000313" key="3">
    <source>
        <dbReference type="EMBL" id="PRX19956.1"/>
    </source>
</evidence>
<gene>
    <name evidence="3" type="ORF">CLV67_109221</name>
</gene>
<feature type="region of interest" description="Disordered" evidence="1">
    <location>
        <begin position="67"/>
        <end position="86"/>
    </location>
</feature>
<dbReference type="Proteomes" id="UP000239415">
    <property type="component" value="Unassembled WGS sequence"/>
</dbReference>
<feature type="compositionally biased region" description="Basic and acidic residues" evidence="1">
    <location>
        <begin position="1"/>
        <end position="15"/>
    </location>
</feature>
<sequence length="332" mass="35911">MNLEEDLRATLHERATTPMPPAGDLMTNINIGVRRDVRRRRLAAVGAGVVAVMAALAVPVIVRSDGTASRPAPAASVPPAAAPSEKWPGGLTPSASFSTMLNWVPPNAGPNQIFQLGPNEMLKFGTRDQVLTAEVGPLEPEWSEDAAEQHAADVGGQRATVQTTTDYVGAKPGYRFIGVRWRMSGSGLWAQVQSWGTRTESEMLRFARGLSRTPGDHKQSSQAPFEFVGVPPVLSGIQYFGGAEVCLAPADQLHRTRAPEGLCVKLHSEPFQPKDATATLTVRGDRAELHMDTGSLTIEQTENRHLSITWDPEKLPISQADLLRFAAEINLR</sequence>
<evidence type="ECO:0000256" key="2">
    <source>
        <dbReference type="SAM" id="Phobius"/>
    </source>
</evidence>
<reference evidence="3 4" key="1">
    <citation type="submission" date="2018-03" db="EMBL/GenBank/DDBJ databases">
        <title>Genomic Encyclopedia of Archaeal and Bacterial Type Strains, Phase II (KMG-II): from individual species to whole genera.</title>
        <authorList>
            <person name="Goeker M."/>
        </authorList>
    </citation>
    <scope>NUCLEOTIDE SEQUENCE [LARGE SCALE GENOMIC DNA]</scope>
    <source>
        <strain evidence="3 4">DSM 43146</strain>
    </source>
</reference>
<comment type="caution">
    <text evidence="3">The sequence shown here is derived from an EMBL/GenBank/DDBJ whole genome shotgun (WGS) entry which is preliminary data.</text>
</comment>
<keyword evidence="2" id="KW-0472">Membrane</keyword>
<evidence type="ECO:0000256" key="1">
    <source>
        <dbReference type="SAM" id="MobiDB-lite"/>
    </source>
</evidence>
<dbReference type="OrthoDB" id="3293900at2"/>
<dbReference type="AlphaFoldDB" id="A0A2T0KAG5"/>
<accession>A0A2T0KAG5</accession>
<evidence type="ECO:0000313" key="4">
    <source>
        <dbReference type="Proteomes" id="UP000239415"/>
    </source>
</evidence>
<name>A0A2T0KAG5_9ACTN</name>
<feature type="compositionally biased region" description="Low complexity" evidence="1">
    <location>
        <begin position="68"/>
        <end position="84"/>
    </location>
</feature>
<keyword evidence="2" id="KW-0812">Transmembrane</keyword>
<proteinExistence type="predicted"/>
<feature type="region of interest" description="Disordered" evidence="1">
    <location>
        <begin position="1"/>
        <end position="23"/>
    </location>
</feature>
<dbReference type="EMBL" id="PVMZ01000009">
    <property type="protein sequence ID" value="PRX19956.1"/>
    <property type="molecule type" value="Genomic_DNA"/>
</dbReference>
<dbReference type="RefSeq" id="WP_106321778.1">
    <property type="nucleotide sequence ID" value="NZ_BOMO01000080.1"/>
</dbReference>
<keyword evidence="4" id="KW-1185">Reference proteome</keyword>
<organism evidence="3 4">
    <name type="scientific">Actinoplanes italicus</name>
    <dbReference type="NCBI Taxonomy" id="113567"/>
    <lineage>
        <taxon>Bacteria</taxon>
        <taxon>Bacillati</taxon>
        <taxon>Actinomycetota</taxon>
        <taxon>Actinomycetes</taxon>
        <taxon>Micromonosporales</taxon>
        <taxon>Micromonosporaceae</taxon>
        <taxon>Actinoplanes</taxon>
    </lineage>
</organism>
<feature type="transmembrane region" description="Helical" evidence="2">
    <location>
        <begin position="42"/>
        <end position="62"/>
    </location>
</feature>
<protein>
    <submittedName>
        <fullName evidence="3">Uncharacterized protein</fullName>
    </submittedName>
</protein>
<keyword evidence="2" id="KW-1133">Transmembrane helix</keyword>